<dbReference type="OrthoDB" id="257391at2"/>
<evidence type="ECO:0000256" key="1">
    <source>
        <dbReference type="SAM" id="SignalP"/>
    </source>
</evidence>
<name>V5E062_9GAMM</name>
<organism evidence="2 3">
    <name type="scientific">Methyloglobulus morosus KoM1</name>
    <dbReference type="NCBI Taxonomy" id="1116472"/>
    <lineage>
        <taxon>Bacteria</taxon>
        <taxon>Pseudomonadati</taxon>
        <taxon>Pseudomonadota</taxon>
        <taxon>Gammaproteobacteria</taxon>
        <taxon>Methylococcales</taxon>
        <taxon>Methylococcaceae</taxon>
        <taxon>Methyloglobulus</taxon>
    </lineage>
</organism>
<sequence length="327" mass="34210">MKHTKLTLCALAVMFAAGQAFAHTGVRDQVTVTATAGANSYNGFTITHGCGGDSGDAYPVLGQSAVFPTGDRVVWRDAAGTVLGEGGGAGVFPTIVQVPDFDANGNPILDANGNPVTHPEDKGLNLGVNGYGSVSSAFTTAQEIIDPNALSPGVVEGLFWKDGAMEPKLNTITPFKVAVTKIIDPSVKQVNIRIGVINYCDLEKNAANDARGPYKQPKDAFERKIPLLASSAAPDQINVNGAPVYVSLPAGNGDNNRQDWWFAAPYGGSALYNDPELIQPTYWTTLTVINSSATGSRVVSVEPTGAAFDAILTGPNTRPFTKGNSNL</sequence>
<dbReference type="RefSeq" id="WP_023494005.1">
    <property type="nucleotide sequence ID" value="NZ_AYLO01000040.1"/>
</dbReference>
<feature type="chain" id="PRO_5004732122" evidence="1">
    <location>
        <begin position="23"/>
        <end position="327"/>
    </location>
</feature>
<evidence type="ECO:0000313" key="2">
    <source>
        <dbReference type="EMBL" id="ESS72936.1"/>
    </source>
</evidence>
<keyword evidence="3" id="KW-1185">Reference proteome</keyword>
<reference evidence="2 3" key="1">
    <citation type="journal article" date="2013" name="Genome Announc.">
        <title>Draft Genome Sequence of the Methanotrophic Gammaproteobacterium Methyloglobulus morosus DSM 22980 Strain KoM1.</title>
        <authorList>
            <person name="Poehlein A."/>
            <person name="Deutzmann J.S."/>
            <person name="Daniel R."/>
            <person name="Simeonova D.D."/>
        </authorList>
    </citation>
    <scope>NUCLEOTIDE SEQUENCE [LARGE SCALE GENOMIC DNA]</scope>
    <source>
        <strain evidence="2 3">KoM1</strain>
    </source>
</reference>
<accession>V5E062</accession>
<dbReference type="AlphaFoldDB" id="V5E062"/>
<dbReference type="Proteomes" id="UP000017842">
    <property type="component" value="Unassembled WGS sequence"/>
</dbReference>
<evidence type="ECO:0000313" key="3">
    <source>
        <dbReference type="Proteomes" id="UP000017842"/>
    </source>
</evidence>
<proteinExistence type="predicted"/>
<keyword evidence="1" id="KW-0732">Signal</keyword>
<feature type="signal peptide" evidence="1">
    <location>
        <begin position="1"/>
        <end position="22"/>
    </location>
</feature>
<dbReference type="EMBL" id="AYLO01000040">
    <property type="protein sequence ID" value="ESS72936.1"/>
    <property type="molecule type" value="Genomic_DNA"/>
</dbReference>
<gene>
    <name evidence="2" type="ORF">MGMO_41c00020</name>
</gene>
<comment type="caution">
    <text evidence="2">The sequence shown here is derived from an EMBL/GenBank/DDBJ whole genome shotgun (WGS) entry which is preliminary data.</text>
</comment>
<protein>
    <submittedName>
        <fullName evidence="2">Uncharacterized protein</fullName>
    </submittedName>
</protein>